<dbReference type="PRINTS" id="PR00385">
    <property type="entry name" value="P450"/>
</dbReference>
<keyword evidence="15" id="KW-0732">Signal</keyword>
<dbReference type="PANTHER" id="PTHR24300:SF403">
    <property type="entry name" value="CYTOCHROME P450 306A1"/>
    <property type="match status" value="1"/>
</dbReference>
<evidence type="ECO:0000256" key="1">
    <source>
        <dbReference type="ARBA" id="ARBA00001971"/>
    </source>
</evidence>
<evidence type="ECO:0000256" key="10">
    <source>
        <dbReference type="ARBA" id="ARBA00023002"/>
    </source>
</evidence>
<comment type="function">
    <text evidence="2">May be involved in the metabolism of insect hormones and in the breakdown of synthetic insecticides.</text>
</comment>
<name>A0ABD2VUG4_9HYME</name>
<gene>
    <name evidence="16" type="ORF">TKK_019988</name>
</gene>
<keyword evidence="17" id="KW-1185">Reference proteome</keyword>
<dbReference type="PRINTS" id="PR00463">
    <property type="entry name" value="EP450I"/>
</dbReference>
<evidence type="ECO:0000313" key="17">
    <source>
        <dbReference type="Proteomes" id="UP001627154"/>
    </source>
</evidence>
<dbReference type="PANTHER" id="PTHR24300">
    <property type="entry name" value="CYTOCHROME P450 508A4-RELATED"/>
    <property type="match status" value="1"/>
</dbReference>
<dbReference type="SUPFAM" id="SSF48264">
    <property type="entry name" value="Cytochrome P450"/>
    <property type="match status" value="1"/>
</dbReference>
<protein>
    <recommendedName>
        <fullName evidence="18">Cytochrome P450</fullName>
    </recommendedName>
</protein>
<feature type="signal peptide" evidence="15">
    <location>
        <begin position="1"/>
        <end position="21"/>
    </location>
</feature>
<evidence type="ECO:0000256" key="2">
    <source>
        <dbReference type="ARBA" id="ARBA00003690"/>
    </source>
</evidence>
<comment type="similarity">
    <text evidence="5">Belongs to the cytochrome P450 family.</text>
</comment>
<keyword evidence="11 14" id="KW-0408">Iron</keyword>
<dbReference type="Proteomes" id="UP001627154">
    <property type="component" value="Unassembled WGS sequence"/>
</dbReference>
<keyword evidence="10" id="KW-0560">Oxidoreductase</keyword>
<dbReference type="InterPro" id="IPR036396">
    <property type="entry name" value="Cyt_P450_sf"/>
</dbReference>
<accession>A0ABD2VUG4</accession>
<evidence type="ECO:0000256" key="6">
    <source>
        <dbReference type="ARBA" id="ARBA00022617"/>
    </source>
</evidence>
<dbReference type="AlphaFoldDB" id="A0ABD2VUG4"/>
<evidence type="ECO:0008006" key="18">
    <source>
        <dbReference type="Google" id="ProtNLM"/>
    </source>
</evidence>
<comment type="subcellular location">
    <subcellularLocation>
        <location evidence="4">Endoplasmic reticulum membrane</location>
        <topology evidence="4">Peripheral membrane protein</topology>
    </subcellularLocation>
    <subcellularLocation>
        <location evidence="3">Microsome membrane</location>
        <topology evidence="3">Peripheral membrane protein</topology>
    </subcellularLocation>
</comment>
<dbReference type="FunFam" id="1.10.630.10:FF:000238">
    <property type="entry name" value="Cytochrome P450 2A6"/>
    <property type="match status" value="1"/>
</dbReference>
<keyword evidence="13" id="KW-0472">Membrane</keyword>
<dbReference type="GO" id="GO:0004497">
    <property type="term" value="F:monooxygenase activity"/>
    <property type="evidence" value="ECO:0007669"/>
    <property type="project" value="UniProtKB-KW"/>
</dbReference>
<evidence type="ECO:0000256" key="3">
    <source>
        <dbReference type="ARBA" id="ARBA00004174"/>
    </source>
</evidence>
<keyword evidence="12" id="KW-0503">Monooxygenase</keyword>
<dbReference type="GO" id="GO:0046872">
    <property type="term" value="F:metal ion binding"/>
    <property type="evidence" value="ECO:0007669"/>
    <property type="project" value="UniProtKB-KW"/>
</dbReference>
<organism evidence="16 17">
    <name type="scientific">Trichogramma kaykai</name>
    <dbReference type="NCBI Taxonomy" id="54128"/>
    <lineage>
        <taxon>Eukaryota</taxon>
        <taxon>Metazoa</taxon>
        <taxon>Ecdysozoa</taxon>
        <taxon>Arthropoda</taxon>
        <taxon>Hexapoda</taxon>
        <taxon>Insecta</taxon>
        <taxon>Pterygota</taxon>
        <taxon>Neoptera</taxon>
        <taxon>Endopterygota</taxon>
        <taxon>Hymenoptera</taxon>
        <taxon>Apocrita</taxon>
        <taxon>Proctotrupomorpha</taxon>
        <taxon>Chalcidoidea</taxon>
        <taxon>Trichogrammatidae</taxon>
        <taxon>Trichogramma</taxon>
    </lineage>
</organism>
<keyword evidence="9" id="KW-0492">Microsome</keyword>
<evidence type="ECO:0000256" key="7">
    <source>
        <dbReference type="ARBA" id="ARBA00022723"/>
    </source>
</evidence>
<proteinExistence type="inferred from homology"/>
<dbReference type="EMBL" id="JBJJXI010000177">
    <property type="protein sequence ID" value="KAL3384198.1"/>
    <property type="molecule type" value="Genomic_DNA"/>
</dbReference>
<dbReference type="Pfam" id="PF00067">
    <property type="entry name" value="p450"/>
    <property type="match status" value="1"/>
</dbReference>
<feature type="chain" id="PRO_5044778753" description="Cytochrome P450" evidence="15">
    <location>
        <begin position="22"/>
        <end position="519"/>
    </location>
</feature>
<evidence type="ECO:0000256" key="15">
    <source>
        <dbReference type="SAM" id="SignalP"/>
    </source>
</evidence>
<evidence type="ECO:0000256" key="11">
    <source>
        <dbReference type="ARBA" id="ARBA00023004"/>
    </source>
</evidence>
<dbReference type="InterPro" id="IPR050182">
    <property type="entry name" value="Cytochrome_P450_fam2"/>
</dbReference>
<evidence type="ECO:0000256" key="12">
    <source>
        <dbReference type="ARBA" id="ARBA00023033"/>
    </source>
</evidence>
<comment type="cofactor">
    <cofactor evidence="1 14">
        <name>heme</name>
        <dbReference type="ChEBI" id="CHEBI:30413"/>
    </cofactor>
</comment>
<dbReference type="InterPro" id="IPR001128">
    <property type="entry name" value="Cyt_P450"/>
</dbReference>
<comment type="caution">
    <text evidence="16">The sequence shown here is derived from an EMBL/GenBank/DDBJ whole genome shotgun (WGS) entry which is preliminary data.</text>
</comment>
<reference evidence="16 17" key="1">
    <citation type="journal article" date="2024" name="bioRxiv">
        <title>A reference genome for Trichogramma kaykai: A tiny desert-dwelling parasitoid wasp with competing sex-ratio distorters.</title>
        <authorList>
            <person name="Culotta J."/>
            <person name="Lindsey A.R."/>
        </authorList>
    </citation>
    <scope>NUCLEOTIDE SEQUENCE [LARGE SCALE GENOMIC DNA]</scope>
    <source>
        <strain evidence="16 17">KSX58</strain>
    </source>
</reference>
<keyword evidence="6 14" id="KW-0349">Heme</keyword>
<evidence type="ECO:0000256" key="8">
    <source>
        <dbReference type="ARBA" id="ARBA00022824"/>
    </source>
</evidence>
<keyword evidence="8" id="KW-0256">Endoplasmic reticulum</keyword>
<evidence type="ECO:0000256" key="13">
    <source>
        <dbReference type="ARBA" id="ARBA00023136"/>
    </source>
</evidence>
<dbReference type="GO" id="GO:0005789">
    <property type="term" value="C:endoplasmic reticulum membrane"/>
    <property type="evidence" value="ECO:0007669"/>
    <property type="project" value="UniProtKB-SubCell"/>
</dbReference>
<dbReference type="Gene3D" id="1.10.630.10">
    <property type="entry name" value="Cytochrome P450"/>
    <property type="match status" value="1"/>
</dbReference>
<evidence type="ECO:0000256" key="9">
    <source>
        <dbReference type="ARBA" id="ARBA00022848"/>
    </source>
</evidence>
<evidence type="ECO:0000256" key="5">
    <source>
        <dbReference type="ARBA" id="ARBA00010617"/>
    </source>
</evidence>
<feature type="binding site" description="axial binding residue" evidence="14">
    <location>
        <position position="455"/>
    </location>
    <ligand>
        <name>heme</name>
        <dbReference type="ChEBI" id="CHEBI:30413"/>
    </ligand>
    <ligandPart>
        <name>Fe</name>
        <dbReference type="ChEBI" id="CHEBI:18248"/>
    </ligandPart>
</feature>
<evidence type="ECO:0000313" key="16">
    <source>
        <dbReference type="EMBL" id="KAL3384198.1"/>
    </source>
</evidence>
<evidence type="ECO:0000256" key="4">
    <source>
        <dbReference type="ARBA" id="ARBA00004406"/>
    </source>
</evidence>
<dbReference type="InterPro" id="IPR002401">
    <property type="entry name" value="Cyt_P450_E_grp-I"/>
</dbReference>
<keyword evidence="7 14" id="KW-0479">Metal-binding</keyword>
<sequence length="519" mass="58519">MFLTFLIGVAIVLVLLYYLHGEPTHGKRSPPGPRGLPIVGNLLQIDPRAPHLSLAQIAWKHGPVCSLRMGSVYAVLVTDPRLVREIFSRDVFSGRAPLYLTHGIMKGYGLIAAEGELWKEQRRFSAQCLKHFGMRKSEGLRRDKMEGKIALFIDEALKQMYVKSAYEPEFDPFDVLHHCIGNLMNLIVFGKVYAEEDEDWIFLQKAQEEGVKLIGVAGPLNFLPFLRHIPPFDKPMRTILEGQAKTHEIYRAIVAKYREDAKEEATARNAVERAMQADSFLGHFCAQQDSLEAMGRPAGSFTDTQMMYLLADLFGAGVDTTLATLRWFLLFMAANPLEQQQIQEHLDNVETASAERVELRDRDQLIRLEAAIMETQRLRSVVPTGIPHGTTTDAKIGDYHVPKGSMIMPLQWAIHMNPEYWPEPEKFKPERFIAPDGSLAKPDAFLPFQAGKRMCVGDELARMILFLFAGNILKRYTLKPPSGGSIDLEGECGITLLPKSQKILFERRGKLDLDKSLSE</sequence>
<evidence type="ECO:0000256" key="14">
    <source>
        <dbReference type="PIRSR" id="PIRSR602401-1"/>
    </source>
</evidence>